<sequence length="416" mass="44921">MPEFAWRAADASGQLTEGRVEAASVHAATRQLRERGLVPVSVLDAGPAAASVRAQLPASRGAARKSFRSNNGPVTQAEVLALTSELSIMLRAGLALASALRVLIDMSLRPPVARVLQQILDDVKHGASLSKALARERELFGEFYLNMVRSGEASGQLSSVLQRLVEHMERLRALRESVISATIYPAILLFVAVVSLVAMLGFVVPQFEKLFNDLGDALPMATRIVMQLGRGFREWGLVIGLVLGLGGWLASRWLRTPRGTAWWQRLVLRLPVLGRLLLKYQLNLFSRTLGTLLGNGVPMLSALHIATDTMGNDLLRARLASVAPAVKEGGRLVDALSATGIFEPLAVNLVRVGEETGRIGPMMLELANILDREVETGIRRALTLVEPILIIVLGLMIASIIVSILLGILSINDLAV</sequence>
<feature type="transmembrane region" description="Helical" evidence="8">
    <location>
        <begin position="178"/>
        <end position="204"/>
    </location>
</feature>
<dbReference type="InterPro" id="IPR003004">
    <property type="entry name" value="GspF/PilC"/>
</dbReference>
<protein>
    <submittedName>
        <fullName evidence="10">Type II secretion system F family protein</fullName>
    </submittedName>
</protein>
<dbReference type="Pfam" id="PF00482">
    <property type="entry name" value="T2SSF"/>
    <property type="match status" value="2"/>
</dbReference>
<comment type="caution">
    <text evidence="10">The sequence shown here is derived from an EMBL/GenBank/DDBJ whole genome shotgun (WGS) entry which is preliminary data.</text>
</comment>
<keyword evidence="4" id="KW-0997">Cell inner membrane</keyword>
<accession>A0ABW0NLQ1</accession>
<dbReference type="Proteomes" id="UP001596037">
    <property type="component" value="Unassembled WGS sequence"/>
</dbReference>
<dbReference type="PRINTS" id="PR00812">
    <property type="entry name" value="BCTERIALGSPF"/>
</dbReference>
<feature type="transmembrane region" description="Helical" evidence="8">
    <location>
        <begin position="388"/>
        <end position="411"/>
    </location>
</feature>
<evidence type="ECO:0000256" key="6">
    <source>
        <dbReference type="ARBA" id="ARBA00022989"/>
    </source>
</evidence>
<organism evidence="10 11">
    <name type="scientific">Caenimonas terrae</name>
    <dbReference type="NCBI Taxonomy" id="696074"/>
    <lineage>
        <taxon>Bacteria</taxon>
        <taxon>Pseudomonadati</taxon>
        <taxon>Pseudomonadota</taxon>
        <taxon>Betaproteobacteria</taxon>
        <taxon>Burkholderiales</taxon>
        <taxon>Comamonadaceae</taxon>
        <taxon>Caenimonas</taxon>
    </lineage>
</organism>
<evidence type="ECO:0000313" key="10">
    <source>
        <dbReference type="EMBL" id="MFC5500503.1"/>
    </source>
</evidence>
<feature type="transmembrane region" description="Helical" evidence="8">
    <location>
        <begin position="235"/>
        <end position="254"/>
    </location>
</feature>
<dbReference type="RefSeq" id="WP_376852751.1">
    <property type="nucleotide sequence ID" value="NZ_JBHSMF010000015.1"/>
</dbReference>
<evidence type="ECO:0000256" key="1">
    <source>
        <dbReference type="ARBA" id="ARBA00004429"/>
    </source>
</evidence>
<evidence type="ECO:0000256" key="8">
    <source>
        <dbReference type="SAM" id="Phobius"/>
    </source>
</evidence>
<dbReference type="Gene3D" id="1.20.81.30">
    <property type="entry name" value="Type II secretion system (T2SS), domain F"/>
    <property type="match status" value="2"/>
</dbReference>
<reference evidence="11" key="1">
    <citation type="journal article" date="2019" name="Int. J. Syst. Evol. Microbiol.">
        <title>The Global Catalogue of Microorganisms (GCM) 10K type strain sequencing project: providing services to taxonomists for standard genome sequencing and annotation.</title>
        <authorList>
            <consortium name="The Broad Institute Genomics Platform"/>
            <consortium name="The Broad Institute Genome Sequencing Center for Infectious Disease"/>
            <person name="Wu L."/>
            <person name="Ma J."/>
        </authorList>
    </citation>
    <scope>NUCLEOTIDE SEQUENCE [LARGE SCALE GENOMIC DNA]</scope>
    <source>
        <strain evidence="11">CCUG 57401</strain>
    </source>
</reference>
<evidence type="ECO:0000256" key="5">
    <source>
        <dbReference type="ARBA" id="ARBA00022692"/>
    </source>
</evidence>
<dbReference type="PANTHER" id="PTHR30012">
    <property type="entry name" value="GENERAL SECRETION PATHWAY PROTEIN"/>
    <property type="match status" value="1"/>
</dbReference>
<keyword evidence="11" id="KW-1185">Reference proteome</keyword>
<evidence type="ECO:0000256" key="4">
    <source>
        <dbReference type="ARBA" id="ARBA00022519"/>
    </source>
</evidence>
<evidence type="ECO:0000313" key="11">
    <source>
        <dbReference type="Proteomes" id="UP001596037"/>
    </source>
</evidence>
<evidence type="ECO:0000256" key="7">
    <source>
        <dbReference type="ARBA" id="ARBA00023136"/>
    </source>
</evidence>
<keyword evidence="3" id="KW-1003">Cell membrane</keyword>
<evidence type="ECO:0000256" key="2">
    <source>
        <dbReference type="ARBA" id="ARBA00005745"/>
    </source>
</evidence>
<dbReference type="InterPro" id="IPR042094">
    <property type="entry name" value="T2SS_GspF_sf"/>
</dbReference>
<keyword evidence="6 8" id="KW-1133">Transmembrane helix</keyword>
<dbReference type="PANTHER" id="PTHR30012:SF7">
    <property type="entry name" value="PROTEIN TRANSPORT PROTEIN HOFC HOMOLOG"/>
    <property type="match status" value="1"/>
</dbReference>
<keyword evidence="5 8" id="KW-0812">Transmembrane</keyword>
<dbReference type="InterPro" id="IPR018076">
    <property type="entry name" value="T2SS_GspF_dom"/>
</dbReference>
<evidence type="ECO:0000259" key="9">
    <source>
        <dbReference type="Pfam" id="PF00482"/>
    </source>
</evidence>
<evidence type="ECO:0000256" key="3">
    <source>
        <dbReference type="ARBA" id="ARBA00022475"/>
    </source>
</evidence>
<comment type="similarity">
    <text evidence="2">Belongs to the GSP F family.</text>
</comment>
<keyword evidence="7 8" id="KW-0472">Membrane</keyword>
<feature type="domain" description="Type II secretion system protein GspF" evidence="9">
    <location>
        <begin position="83"/>
        <end position="205"/>
    </location>
</feature>
<feature type="domain" description="Type II secretion system protein GspF" evidence="9">
    <location>
        <begin position="285"/>
        <end position="406"/>
    </location>
</feature>
<name>A0ABW0NLQ1_9BURK</name>
<proteinExistence type="inferred from homology"/>
<comment type="subcellular location">
    <subcellularLocation>
        <location evidence="1">Cell inner membrane</location>
        <topology evidence="1">Multi-pass membrane protein</topology>
    </subcellularLocation>
</comment>
<dbReference type="EMBL" id="JBHSMF010000015">
    <property type="protein sequence ID" value="MFC5500503.1"/>
    <property type="molecule type" value="Genomic_DNA"/>
</dbReference>
<gene>
    <name evidence="10" type="ORF">ACFPOE_23375</name>
</gene>